<feature type="compositionally biased region" description="Acidic residues" evidence="1">
    <location>
        <begin position="159"/>
        <end position="171"/>
    </location>
</feature>
<protein>
    <submittedName>
        <fullName evidence="2">Uncharacterized protein</fullName>
    </submittedName>
</protein>
<feature type="compositionally biased region" description="Basic and acidic residues" evidence="1">
    <location>
        <begin position="52"/>
        <end position="64"/>
    </location>
</feature>
<feature type="compositionally biased region" description="Low complexity" evidence="1">
    <location>
        <begin position="182"/>
        <end position="206"/>
    </location>
</feature>
<feature type="compositionally biased region" description="Polar residues" evidence="1">
    <location>
        <begin position="1"/>
        <end position="26"/>
    </location>
</feature>
<feature type="region of interest" description="Disordered" evidence="1">
    <location>
        <begin position="159"/>
        <end position="218"/>
    </location>
</feature>
<gene>
    <name evidence="2" type="ORF">Daus18300_010955</name>
</gene>
<name>A0ABR3W8D0_9PEZI</name>
<organism evidence="2 3">
    <name type="scientific">Diaporthe australafricana</name>
    <dbReference type="NCBI Taxonomy" id="127596"/>
    <lineage>
        <taxon>Eukaryota</taxon>
        <taxon>Fungi</taxon>
        <taxon>Dikarya</taxon>
        <taxon>Ascomycota</taxon>
        <taxon>Pezizomycotina</taxon>
        <taxon>Sordariomycetes</taxon>
        <taxon>Sordariomycetidae</taxon>
        <taxon>Diaporthales</taxon>
        <taxon>Diaporthaceae</taxon>
        <taxon>Diaporthe</taxon>
    </lineage>
</organism>
<feature type="compositionally biased region" description="Basic residues" evidence="1">
    <location>
        <begin position="84"/>
        <end position="104"/>
    </location>
</feature>
<evidence type="ECO:0000256" key="1">
    <source>
        <dbReference type="SAM" id="MobiDB-lite"/>
    </source>
</evidence>
<feature type="region of interest" description="Disordered" evidence="1">
    <location>
        <begin position="1"/>
        <end position="115"/>
    </location>
</feature>
<dbReference type="EMBL" id="JAWRVE010000127">
    <property type="protein sequence ID" value="KAL1855780.1"/>
    <property type="molecule type" value="Genomic_DNA"/>
</dbReference>
<sequence length="218" mass="24132">MSSSQNPFSHASRNTTARLSSTSSSPHGGPFHNHGHWGGSPADMMDQPFTGEMRDLQARGKDPYAGDASDGSDLSPERMGGRMGGHHHHSHHSHSHHHHHHRAASSRQSKEPFTKIERRDWAETVLDNPELLMMYAQSSGATLPATRFRFKKIMCGLEEEDDEDDDDDDSIPDARGSGGGYQQQKYQGQNQQPLRSSAAQQQQQQRGRGDGGSRSGRR</sequence>
<evidence type="ECO:0000313" key="2">
    <source>
        <dbReference type="EMBL" id="KAL1855780.1"/>
    </source>
</evidence>
<evidence type="ECO:0000313" key="3">
    <source>
        <dbReference type="Proteomes" id="UP001583177"/>
    </source>
</evidence>
<reference evidence="2 3" key="1">
    <citation type="journal article" date="2024" name="IMA Fungus">
        <title>IMA Genome - F19 : A genome assembly and annotation guide to empower mycologists, including annotated draft genome sequences of Ceratocystis pirilliformis, Diaporthe australafricana, Fusarium ophioides, Paecilomyces lecythidis, and Sporothrix stenoceras.</title>
        <authorList>
            <person name="Aylward J."/>
            <person name="Wilson A.M."/>
            <person name="Visagie C.M."/>
            <person name="Spraker J."/>
            <person name="Barnes I."/>
            <person name="Buitendag C."/>
            <person name="Ceriani C."/>
            <person name="Del Mar Angel L."/>
            <person name="du Plessis D."/>
            <person name="Fuchs T."/>
            <person name="Gasser K."/>
            <person name="Kramer D."/>
            <person name="Li W."/>
            <person name="Munsamy K."/>
            <person name="Piso A."/>
            <person name="Price J.L."/>
            <person name="Sonnekus B."/>
            <person name="Thomas C."/>
            <person name="van der Nest A."/>
            <person name="van Dijk A."/>
            <person name="van Heerden A."/>
            <person name="van Vuuren N."/>
            <person name="Yilmaz N."/>
            <person name="Duong T.A."/>
            <person name="van der Merwe N.A."/>
            <person name="Wingfield M.J."/>
            <person name="Wingfield B.D."/>
        </authorList>
    </citation>
    <scope>NUCLEOTIDE SEQUENCE [LARGE SCALE GENOMIC DNA]</scope>
    <source>
        <strain evidence="2 3">CMW 18300</strain>
    </source>
</reference>
<dbReference type="Proteomes" id="UP001583177">
    <property type="component" value="Unassembled WGS sequence"/>
</dbReference>
<comment type="caution">
    <text evidence="2">The sequence shown here is derived from an EMBL/GenBank/DDBJ whole genome shotgun (WGS) entry which is preliminary data.</text>
</comment>
<keyword evidence="3" id="KW-1185">Reference proteome</keyword>
<proteinExistence type="predicted"/>
<accession>A0ABR3W8D0</accession>